<keyword evidence="7" id="KW-0121">Carboxypeptidase</keyword>
<evidence type="ECO:0000256" key="15">
    <source>
        <dbReference type="ARBA" id="ARBA00023049"/>
    </source>
</evidence>
<keyword evidence="15" id="KW-0482">Metalloprotease</keyword>
<evidence type="ECO:0000256" key="18">
    <source>
        <dbReference type="ARBA" id="ARBA00023228"/>
    </source>
</evidence>
<dbReference type="HOGENOM" id="CLU_033697_1_1_10"/>
<keyword evidence="18" id="KW-0458">Lysosome</keyword>
<evidence type="ECO:0000256" key="1">
    <source>
        <dbReference type="ARBA" id="ARBA00004240"/>
    </source>
</evidence>
<dbReference type="PANTHER" id="PTHR12053:SF3">
    <property type="entry name" value="CARBOXYPEPTIDASE Q"/>
    <property type="match status" value="1"/>
</dbReference>
<comment type="subunit">
    <text evidence="19">Homodimer. The monomeric form is inactive while the homodimer is active.</text>
</comment>
<comment type="subcellular location">
    <subcellularLocation>
        <location evidence="1">Endoplasmic reticulum</location>
    </subcellularLocation>
    <subcellularLocation>
        <location evidence="3">Golgi apparatus</location>
    </subcellularLocation>
    <subcellularLocation>
        <location evidence="2">Lysosome</location>
    </subcellularLocation>
    <subcellularLocation>
        <location evidence="4">Secreted</location>
    </subcellularLocation>
</comment>
<feature type="domain" description="Peptidase M28" evidence="22">
    <location>
        <begin position="289"/>
        <end position="465"/>
    </location>
</feature>
<evidence type="ECO:0000256" key="16">
    <source>
        <dbReference type="ARBA" id="ARBA00023145"/>
    </source>
</evidence>
<dbReference type="InterPro" id="IPR007484">
    <property type="entry name" value="Peptidase_M28"/>
</dbReference>
<dbReference type="EMBL" id="CP003345">
    <property type="protein sequence ID" value="AFM04340.1"/>
    <property type="molecule type" value="Genomic_DNA"/>
</dbReference>
<keyword evidence="10 21" id="KW-0732">Signal</keyword>
<protein>
    <recommendedName>
        <fullName evidence="5">Carboxypeptidase Q</fullName>
    </recommendedName>
    <alternativeName>
        <fullName evidence="20">Plasma glutamate carboxypeptidase</fullName>
    </alternativeName>
</protein>
<accession>I4AK55</accession>
<name>I4AK55_BERLS</name>
<dbReference type="PANTHER" id="PTHR12053">
    <property type="entry name" value="PROTEASE FAMILY M28 PLASMA GLUTAMATE CARBOXYPEPTIDASE-RELATED"/>
    <property type="match status" value="1"/>
</dbReference>
<evidence type="ECO:0000259" key="22">
    <source>
        <dbReference type="Pfam" id="PF04389"/>
    </source>
</evidence>
<dbReference type="InterPro" id="IPR039866">
    <property type="entry name" value="CPQ"/>
</dbReference>
<evidence type="ECO:0000256" key="6">
    <source>
        <dbReference type="ARBA" id="ARBA00022525"/>
    </source>
</evidence>
<dbReference type="OrthoDB" id="9769665at2"/>
<evidence type="ECO:0000256" key="17">
    <source>
        <dbReference type="ARBA" id="ARBA00023180"/>
    </source>
</evidence>
<evidence type="ECO:0000256" key="5">
    <source>
        <dbReference type="ARBA" id="ARBA00014116"/>
    </source>
</evidence>
<keyword evidence="14" id="KW-0333">Golgi apparatus</keyword>
<evidence type="ECO:0000256" key="21">
    <source>
        <dbReference type="SAM" id="SignalP"/>
    </source>
</evidence>
<evidence type="ECO:0000256" key="12">
    <source>
        <dbReference type="ARBA" id="ARBA00022824"/>
    </source>
</evidence>
<evidence type="ECO:0000256" key="8">
    <source>
        <dbReference type="ARBA" id="ARBA00022670"/>
    </source>
</evidence>
<keyword evidence="9" id="KW-0479">Metal-binding</keyword>
<evidence type="ECO:0000256" key="4">
    <source>
        <dbReference type="ARBA" id="ARBA00004613"/>
    </source>
</evidence>
<dbReference type="Pfam" id="PF04389">
    <property type="entry name" value="Peptidase_M28"/>
    <property type="match status" value="1"/>
</dbReference>
<dbReference type="PROSITE" id="PS51257">
    <property type="entry name" value="PROKAR_LIPOPROTEIN"/>
    <property type="match status" value="1"/>
</dbReference>
<evidence type="ECO:0000256" key="11">
    <source>
        <dbReference type="ARBA" id="ARBA00022801"/>
    </source>
</evidence>
<dbReference type="GO" id="GO:0005576">
    <property type="term" value="C:extracellular region"/>
    <property type="evidence" value="ECO:0007669"/>
    <property type="project" value="UniProtKB-SubCell"/>
</dbReference>
<evidence type="ECO:0000256" key="13">
    <source>
        <dbReference type="ARBA" id="ARBA00022833"/>
    </source>
</evidence>
<dbReference type="Gene3D" id="3.50.30.30">
    <property type="match status" value="1"/>
</dbReference>
<dbReference type="KEGG" id="fli:Fleli_1955"/>
<proteinExistence type="predicted"/>
<gene>
    <name evidence="23" type="ordered locus">Fleli_1955</name>
</gene>
<keyword evidence="16" id="KW-0865">Zymogen</keyword>
<evidence type="ECO:0000256" key="20">
    <source>
        <dbReference type="ARBA" id="ARBA00033328"/>
    </source>
</evidence>
<evidence type="ECO:0000256" key="10">
    <source>
        <dbReference type="ARBA" id="ARBA00022729"/>
    </source>
</evidence>
<dbReference type="Gene3D" id="3.40.630.10">
    <property type="entry name" value="Zn peptidases"/>
    <property type="match status" value="1"/>
</dbReference>
<dbReference type="GO" id="GO:0070573">
    <property type="term" value="F:metallodipeptidase activity"/>
    <property type="evidence" value="ECO:0007669"/>
    <property type="project" value="InterPro"/>
</dbReference>
<evidence type="ECO:0000256" key="9">
    <source>
        <dbReference type="ARBA" id="ARBA00022723"/>
    </source>
</evidence>
<dbReference type="AlphaFoldDB" id="I4AK55"/>
<dbReference type="GO" id="GO:0006508">
    <property type="term" value="P:proteolysis"/>
    <property type="evidence" value="ECO:0007669"/>
    <property type="project" value="UniProtKB-KW"/>
</dbReference>
<evidence type="ECO:0000256" key="19">
    <source>
        <dbReference type="ARBA" id="ARBA00025833"/>
    </source>
</evidence>
<feature type="chain" id="PRO_5003685982" description="Carboxypeptidase Q" evidence="21">
    <location>
        <begin position="28"/>
        <end position="486"/>
    </location>
</feature>
<keyword evidence="8" id="KW-0645">Protease</keyword>
<dbReference type="GO" id="GO:0005764">
    <property type="term" value="C:lysosome"/>
    <property type="evidence" value="ECO:0007669"/>
    <property type="project" value="UniProtKB-SubCell"/>
</dbReference>
<evidence type="ECO:0000313" key="24">
    <source>
        <dbReference type="Proteomes" id="UP000006054"/>
    </source>
</evidence>
<evidence type="ECO:0000256" key="3">
    <source>
        <dbReference type="ARBA" id="ARBA00004555"/>
    </source>
</evidence>
<organism evidence="23 24">
    <name type="scientific">Bernardetia litoralis (strain ATCC 23117 / DSM 6794 / NBRC 15988 / NCIMB 1366 / Fx l1 / Sio-4)</name>
    <name type="common">Flexibacter litoralis</name>
    <dbReference type="NCBI Taxonomy" id="880071"/>
    <lineage>
        <taxon>Bacteria</taxon>
        <taxon>Pseudomonadati</taxon>
        <taxon>Bacteroidota</taxon>
        <taxon>Cytophagia</taxon>
        <taxon>Cytophagales</taxon>
        <taxon>Bernardetiaceae</taxon>
        <taxon>Bernardetia</taxon>
    </lineage>
</organism>
<evidence type="ECO:0000256" key="2">
    <source>
        <dbReference type="ARBA" id="ARBA00004371"/>
    </source>
</evidence>
<keyword evidence="23" id="KW-0031">Aminopeptidase</keyword>
<dbReference type="STRING" id="880071.Fleli_1955"/>
<feature type="signal peptide" evidence="21">
    <location>
        <begin position="1"/>
        <end position="27"/>
    </location>
</feature>
<dbReference type="GO" id="GO:0004177">
    <property type="term" value="F:aminopeptidase activity"/>
    <property type="evidence" value="ECO:0007669"/>
    <property type="project" value="UniProtKB-KW"/>
</dbReference>
<keyword evidence="6" id="KW-0964">Secreted</keyword>
<keyword evidence="24" id="KW-1185">Reference proteome</keyword>
<evidence type="ECO:0000256" key="7">
    <source>
        <dbReference type="ARBA" id="ARBA00022645"/>
    </source>
</evidence>
<keyword evidence="12" id="KW-0256">Endoplasmic reticulum</keyword>
<dbReference type="SUPFAM" id="SSF53187">
    <property type="entry name" value="Zn-dependent exopeptidases"/>
    <property type="match status" value="1"/>
</dbReference>
<sequence precursor="true">MKKNILSFLILVLCSGFFLFSCTSAEAPPNYTQDNNIKTEIPEPEIVLRSIHDDALVGSPAYAQLRYLCKDIGARLSGSENAQKAVEYMHRVLDSMNLDTVYLQPVMVPHWERGEKEFCQILGNNSDKIEQKILDITALGGSVGTNGGLKSEIVAVNSLSDLENLSKKEAKKYEGKIIFVTQPMDAKFINTGSAYGACSSVRVRGANYASKVGAKAFLIRSLTLKNDNHPHTGIMIYQEGGKKIPAAALSTNSANYLEKILTKAQKENKSIEMELQLNCEILPDVLSYNVIGELRGREKPEEIITVGGHLDSWDLGEGAHDDGTGCLQSVEVLRLIQKLENKPKRTIRCVLFMSEENGASGAKEYARVAKEKNENHIAALESDSGGFTPRGFRVQDSTRLKIIQKWQSLFEPYNLHKIEYGFSGVDIRPLEDSGTLLIGLEPDSQRYFDVHHAETDVFENVHEREFLLGAAAMASLTYMMAEYGIE</sequence>
<keyword evidence="13" id="KW-0862">Zinc</keyword>
<dbReference type="GO" id="GO:0004180">
    <property type="term" value="F:carboxypeptidase activity"/>
    <property type="evidence" value="ECO:0007669"/>
    <property type="project" value="UniProtKB-KW"/>
</dbReference>
<evidence type="ECO:0000256" key="14">
    <source>
        <dbReference type="ARBA" id="ARBA00023034"/>
    </source>
</evidence>
<dbReference type="GO" id="GO:0046872">
    <property type="term" value="F:metal ion binding"/>
    <property type="evidence" value="ECO:0007669"/>
    <property type="project" value="UniProtKB-KW"/>
</dbReference>
<keyword evidence="11" id="KW-0378">Hydrolase</keyword>
<keyword evidence="17" id="KW-0325">Glycoprotein</keyword>
<dbReference type="eggNOG" id="COG2234">
    <property type="taxonomic scope" value="Bacteria"/>
</dbReference>
<dbReference type="PATRIC" id="fig|880071.3.peg.1941"/>
<evidence type="ECO:0000313" key="23">
    <source>
        <dbReference type="EMBL" id="AFM04340.1"/>
    </source>
</evidence>
<dbReference type="Proteomes" id="UP000006054">
    <property type="component" value="Chromosome"/>
</dbReference>
<reference evidence="24" key="1">
    <citation type="submission" date="2012-06" db="EMBL/GenBank/DDBJ databases">
        <title>The complete genome of Flexibacter litoralis DSM 6794.</title>
        <authorList>
            <person name="Lucas S."/>
            <person name="Copeland A."/>
            <person name="Lapidus A."/>
            <person name="Glavina del Rio T."/>
            <person name="Dalin E."/>
            <person name="Tice H."/>
            <person name="Bruce D."/>
            <person name="Goodwin L."/>
            <person name="Pitluck S."/>
            <person name="Peters L."/>
            <person name="Ovchinnikova G."/>
            <person name="Lu M."/>
            <person name="Kyrpides N."/>
            <person name="Mavromatis K."/>
            <person name="Ivanova N."/>
            <person name="Brettin T."/>
            <person name="Detter J.C."/>
            <person name="Han C."/>
            <person name="Larimer F."/>
            <person name="Land M."/>
            <person name="Hauser L."/>
            <person name="Markowitz V."/>
            <person name="Cheng J.-F."/>
            <person name="Hugenholtz P."/>
            <person name="Woyke T."/>
            <person name="Wu D."/>
            <person name="Spring S."/>
            <person name="Lang E."/>
            <person name="Kopitz M."/>
            <person name="Brambilla E."/>
            <person name="Klenk H.-P."/>
            <person name="Eisen J.A."/>
        </authorList>
    </citation>
    <scope>NUCLEOTIDE SEQUENCE [LARGE SCALE GENOMIC DNA]</scope>
    <source>
        <strain evidence="24">ATCC 23117 / DSM 6794 / NBRC 15988 / NCIMB 1366 / Sio-4</strain>
    </source>
</reference>
<dbReference type="RefSeq" id="WP_014797791.1">
    <property type="nucleotide sequence ID" value="NC_018018.1"/>
</dbReference>